<dbReference type="InterPro" id="IPR045110">
    <property type="entry name" value="XMAP215"/>
</dbReference>
<dbReference type="AlphaFoldDB" id="A0A0B1T991"/>
<dbReference type="GO" id="GO:0030951">
    <property type="term" value="P:establishment or maintenance of microtubule cytoskeleton polarity"/>
    <property type="evidence" value="ECO:0007669"/>
    <property type="project" value="InterPro"/>
</dbReference>
<evidence type="ECO:0000313" key="4">
    <source>
        <dbReference type="Proteomes" id="UP000053660"/>
    </source>
</evidence>
<dbReference type="SUPFAM" id="SSF48371">
    <property type="entry name" value="ARM repeat"/>
    <property type="match status" value="1"/>
</dbReference>
<dbReference type="PROSITE" id="PS50077">
    <property type="entry name" value="HEAT_REPEAT"/>
    <property type="match status" value="1"/>
</dbReference>
<dbReference type="GO" id="GO:0051010">
    <property type="term" value="F:microtubule plus-end binding"/>
    <property type="evidence" value="ECO:0007669"/>
    <property type="project" value="InterPro"/>
</dbReference>
<dbReference type="Proteomes" id="UP000053660">
    <property type="component" value="Unassembled WGS sequence"/>
</dbReference>
<dbReference type="EMBL" id="KN551385">
    <property type="protein sequence ID" value="KHJ92382.1"/>
    <property type="molecule type" value="Genomic_DNA"/>
</dbReference>
<reference evidence="3 4" key="1">
    <citation type="submission" date="2014-03" db="EMBL/GenBank/DDBJ databases">
        <title>Draft genome of the hookworm Oesophagostomum dentatum.</title>
        <authorList>
            <person name="Mitreva M."/>
        </authorList>
    </citation>
    <scope>NUCLEOTIDE SEQUENCE [LARGE SCALE GENOMIC DNA]</scope>
    <source>
        <strain evidence="3 4">OD-Hann</strain>
    </source>
</reference>
<name>A0A0B1T991_OESDE</name>
<evidence type="ECO:0000313" key="3">
    <source>
        <dbReference type="EMBL" id="KHJ92382.1"/>
    </source>
</evidence>
<protein>
    <submittedName>
        <fullName evidence="3">HEAT repeat protein</fullName>
    </submittedName>
</protein>
<dbReference type="PANTHER" id="PTHR12609">
    <property type="entry name" value="MICROTUBULE ASSOCIATED PROTEIN XMAP215"/>
    <property type="match status" value="1"/>
</dbReference>
<dbReference type="InterPro" id="IPR011989">
    <property type="entry name" value="ARM-like"/>
</dbReference>
<dbReference type="InterPro" id="IPR021133">
    <property type="entry name" value="HEAT_type_2"/>
</dbReference>
<comment type="similarity">
    <text evidence="1">Belongs to the TOG/XMAP215 family.</text>
</comment>
<gene>
    <name evidence="3" type="ORF">OESDEN_07734</name>
</gene>
<organism evidence="3 4">
    <name type="scientific">Oesophagostomum dentatum</name>
    <name type="common">Nodular worm</name>
    <dbReference type="NCBI Taxonomy" id="61180"/>
    <lineage>
        <taxon>Eukaryota</taxon>
        <taxon>Metazoa</taxon>
        <taxon>Ecdysozoa</taxon>
        <taxon>Nematoda</taxon>
        <taxon>Chromadorea</taxon>
        <taxon>Rhabditida</taxon>
        <taxon>Rhabditina</taxon>
        <taxon>Rhabditomorpha</taxon>
        <taxon>Strongyloidea</taxon>
        <taxon>Strongylidae</taxon>
        <taxon>Oesophagostomum</taxon>
    </lineage>
</organism>
<dbReference type="GO" id="GO:0007051">
    <property type="term" value="P:spindle organization"/>
    <property type="evidence" value="ECO:0007669"/>
    <property type="project" value="InterPro"/>
</dbReference>
<evidence type="ECO:0000256" key="2">
    <source>
        <dbReference type="PROSITE-ProRule" id="PRU00103"/>
    </source>
</evidence>
<feature type="repeat" description="HEAT" evidence="2">
    <location>
        <begin position="74"/>
        <end position="110"/>
    </location>
</feature>
<proteinExistence type="inferred from homology"/>
<dbReference type="GO" id="GO:0046785">
    <property type="term" value="P:microtubule polymerization"/>
    <property type="evidence" value="ECO:0007669"/>
    <property type="project" value="InterPro"/>
</dbReference>
<dbReference type="OrthoDB" id="205662at2759"/>
<accession>A0A0B1T991</accession>
<evidence type="ECO:0000256" key="1">
    <source>
        <dbReference type="ARBA" id="ARBA00025722"/>
    </source>
</evidence>
<dbReference type="InterPro" id="IPR016024">
    <property type="entry name" value="ARM-type_fold"/>
</dbReference>
<sequence>MPIAFDKQKEKKAALTSKLNEFCDAVANMSSLDCYVDAVCGGLTHTSPHTKCETAAFLSRQLSPAASAESLRKILPCLVKCMHDADKGVRDASYRAVAALLRCMREPAIQILFSNVCSDKTRMDKINNYFEKMRDEKEGNRCETDVTSNSDLISAEIVSTADIEAGKPTTCCVH</sequence>
<dbReference type="Gene3D" id="1.25.10.10">
    <property type="entry name" value="Leucine-rich Repeat Variant"/>
    <property type="match status" value="1"/>
</dbReference>
<keyword evidence="4" id="KW-1185">Reference proteome</keyword>
<dbReference type="GO" id="GO:0061863">
    <property type="term" value="F:microtubule plus end polymerase"/>
    <property type="evidence" value="ECO:0007669"/>
    <property type="project" value="InterPro"/>
</dbReference>